<gene>
    <name evidence="2" type="ORF">JABBERWOCK_103</name>
</gene>
<proteinExistence type="predicted"/>
<name>A0AAU8EFK4_9CAUD</name>
<sequence>MKALQFKGMMNIYSRLVDYTITNTNKINDFSVGSAIRALYESVAMEVEQFYVLTEENLEEAIQAGVYESFAFKRKAPQKAYGKVRITFHNAVQQNTPLPRGTRFTSSFPEYANIYETVEDYYIPAGAVTAEVFVYCIIAGEVGNVPANAIDVMMTPLSNVKLVTNPSAFQTGENEEPLEALKSRFRSYIESLSKATKPALEYGTRLVPEVSGVYIDEKIGIVIVYAHDKNGELPDSVKLAIATSLTRFKPAGIPVEVRPVTRKAVDVEVTITISNKPAITNALRDRIKFAIEGYLNNMQTSQNLILNDLSYVIKSVDKQLVYDIQYAKPTVNEVVKGSEIVRAGIIKVTLV</sequence>
<feature type="domain" description="Baseplate protein J-like barrel" evidence="1">
    <location>
        <begin position="86"/>
        <end position="172"/>
    </location>
</feature>
<evidence type="ECO:0000313" key="2">
    <source>
        <dbReference type="EMBL" id="XCG97496.1"/>
    </source>
</evidence>
<dbReference type="Pfam" id="PF04865">
    <property type="entry name" value="Baseplate_J"/>
    <property type="match status" value="1"/>
</dbReference>
<evidence type="ECO:0000259" key="1">
    <source>
        <dbReference type="Pfam" id="PF04865"/>
    </source>
</evidence>
<dbReference type="InterPro" id="IPR006949">
    <property type="entry name" value="Barrel_Baseplate_J-like"/>
</dbReference>
<accession>A0AAU8EFK4</accession>
<organism evidence="2">
    <name type="scientific">Bacillus phage Jabberwock</name>
    <dbReference type="NCBI Taxonomy" id="3163548"/>
    <lineage>
        <taxon>Viruses</taxon>
        <taxon>Duplodnaviria</taxon>
        <taxon>Heunggongvirae</taxon>
        <taxon>Uroviricota</taxon>
        <taxon>Caudoviricetes</taxon>
    </lineage>
</organism>
<reference evidence="2" key="1">
    <citation type="submission" date="2024-06" db="EMBL/GenBank/DDBJ databases">
        <authorList>
            <person name="Sahani V.S."/>
            <person name="Rajnandini D.D."/>
            <person name="Zdgiebloski S.Z."/>
            <person name="Agrawal S.A."/>
        </authorList>
    </citation>
    <scope>NUCLEOTIDE SEQUENCE</scope>
</reference>
<dbReference type="EMBL" id="PP883967">
    <property type="protein sequence ID" value="XCG97496.1"/>
    <property type="molecule type" value="Genomic_DNA"/>
</dbReference>
<protein>
    <submittedName>
        <fullName evidence="2">Baseplate wedge protein</fullName>
    </submittedName>
</protein>